<evidence type="ECO:0000313" key="1">
    <source>
        <dbReference type="EMBL" id="SDC73857.1"/>
    </source>
</evidence>
<name>A0A1G6P357_9ACTN</name>
<dbReference type="OrthoDB" id="4869232at2"/>
<sequence length="110" mass="11544">MSARSAGPYLDRFLAAAEEVARSRPGVDPEAAREVFREVAQLLHDGLVLDDLDGHDTRVAVEGLCADLVAEDPGTALRARARAAVADPGDLHDPRGVSAAYLTAAAVLQL</sequence>
<dbReference type="AlphaFoldDB" id="A0A1G6P357"/>
<reference evidence="2" key="1">
    <citation type="submission" date="2016-10" db="EMBL/GenBank/DDBJ databases">
        <authorList>
            <person name="Varghese N."/>
            <person name="Submissions S."/>
        </authorList>
    </citation>
    <scope>NUCLEOTIDE SEQUENCE [LARGE SCALE GENOMIC DNA]</scope>
    <source>
        <strain evidence="2">DSM 45421</strain>
    </source>
</reference>
<gene>
    <name evidence="1" type="ORF">SAMN05660690_2354</name>
</gene>
<accession>A0A1G6P357</accession>
<protein>
    <submittedName>
        <fullName evidence="1">Uncharacterized protein</fullName>
    </submittedName>
</protein>
<organism evidence="1 2">
    <name type="scientific">Geodermatophilus telluris</name>
    <dbReference type="NCBI Taxonomy" id="1190417"/>
    <lineage>
        <taxon>Bacteria</taxon>
        <taxon>Bacillati</taxon>
        <taxon>Actinomycetota</taxon>
        <taxon>Actinomycetes</taxon>
        <taxon>Geodermatophilales</taxon>
        <taxon>Geodermatophilaceae</taxon>
        <taxon>Geodermatophilus</taxon>
    </lineage>
</organism>
<keyword evidence="2" id="KW-1185">Reference proteome</keyword>
<proteinExistence type="predicted"/>
<evidence type="ECO:0000313" key="2">
    <source>
        <dbReference type="Proteomes" id="UP000199416"/>
    </source>
</evidence>
<dbReference type="Proteomes" id="UP000199416">
    <property type="component" value="Unassembled WGS sequence"/>
</dbReference>
<dbReference type="RefSeq" id="WP_091366040.1">
    <property type="nucleotide sequence ID" value="NZ_FMZF01000003.1"/>
</dbReference>
<dbReference type="EMBL" id="FMZF01000003">
    <property type="protein sequence ID" value="SDC73857.1"/>
    <property type="molecule type" value="Genomic_DNA"/>
</dbReference>